<dbReference type="Proteomes" id="UP000010931">
    <property type="component" value="Unassembled WGS sequence"/>
</dbReference>
<dbReference type="EMBL" id="AEJB01000272">
    <property type="protein sequence ID" value="ELP67713.1"/>
    <property type="molecule type" value="Genomic_DNA"/>
</dbReference>
<dbReference type="Pfam" id="PF02592">
    <property type="entry name" value="Vut_1"/>
    <property type="match status" value="1"/>
</dbReference>
<dbReference type="InterPro" id="IPR003744">
    <property type="entry name" value="YhhQ"/>
</dbReference>
<keyword evidence="1" id="KW-1133">Transmembrane helix</keyword>
<feature type="transmembrane region" description="Helical" evidence="1">
    <location>
        <begin position="82"/>
        <end position="100"/>
    </location>
</feature>
<evidence type="ECO:0000256" key="1">
    <source>
        <dbReference type="SAM" id="Phobius"/>
    </source>
</evidence>
<feature type="transmembrane region" description="Helical" evidence="1">
    <location>
        <begin position="57"/>
        <end position="76"/>
    </location>
</feature>
<gene>
    <name evidence="2" type="ORF">STRTUCAR8_08607</name>
</gene>
<name>L7F7Z0_STRT8</name>
<sequence>MTTRRITAITAFILCITAANWLTTHYGLASMGFGLTATAGTYAAGAALLLRDVVQDVCGWRWVLAGIAAGAALTAVTSPALAVASTVAFLLAELLDMAVYTPLRDRGWARAALLSGLVGAIVDTYAFLALAGFPVTVQSVGGQLVGKVLWATALPVFLVLTVRQVRRAVPRHSLGA</sequence>
<accession>L7F7Z0</accession>
<dbReference type="PATRIC" id="fig|698760.3.peg.3621"/>
<feature type="transmembrane region" description="Helical" evidence="1">
    <location>
        <begin position="112"/>
        <end position="132"/>
    </location>
</feature>
<reference evidence="2 3" key="1">
    <citation type="journal article" date="2011" name="Plasmid">
        <title>Streptomyces turgidiscabies Car8 contains a modular pathogenicity island that shares virulence genes with other actinobacterial plant pathogens.</title>
        <authorList>
            <person name="Huguet-Tapia J.C."/>
            <person name="Badger J.H."/>
            <person name="Loria R."/>
            <person name="Pettis G.S."/>
        </authorList>
    </citation>
    <scope>NUCLEOTIDE SEQUENCE [LARGE SCALE GENOMIC DNA]</scope>
    <source>
        <strain evidence="2 3">Car8</strain>
    </source>
</reference>
<comment type="caution">
    <text evidence="2">The sequence shown here is derived from an EMBL/GenBank/DDBJ whole genome shotgun (WGS) entry which is preliminary data.</text>
</comment>
<keyword evidence="1" id="KW-0472">Membrane</keyword>
<proteinExistence type="predicted"/>
<feature type="transmembrane region" description="Helical" evidence="1">
    <location>
        <begin position="144"/>
        <end position="162"/>
    </location>
</feature>
<organism evidence="2 3">
    <name type="scientific">Streptomyces turgidiscabies (strain Car8)</name>
    <dbReference type="NCBI Taxonomy" id="698760"/>
    <lineage>
        <taxon>Bacteria</taxon>
        <taxon>Bacillati</taxon>
        <taxon>Actinomycetota</taxon>
        <taxon>Actinomycetes</taxon>
        <taxon>Kitasatosporales</taxon>
        <taxon>Streptomycetaceae</taxon>
        <taxon>Streptomyces</taxon>
    </lineage>
</organism>
<keyword evidence="3" id="KW-1185">Reference proteome</keyword>
<evidence type="ECO:0000313" key="2">
    <source>
        <dbReference type="EMBL" id="ELP67713.1"/>
    </source>
</evidence>
<dbReference type="AlphaFoldDB" id="L7F7Z0"/>
<evidence type="ECO:0000313" key="3">
    <source>
        <dbReference type="Proteomes" id="UP000010931"/>
    </source>
</evidence>
<dbReference type="RefSeq" id="WP_006377243.1">
    <property type="nucleotide sequence ID" value="NZ_AEJB01000272.1"/>
</dbReference>
<keyword evidence="1" id="KW-0812">Transmembrane</keyword>
<protein>
    <submittedName>
        <fullName evidence="2">Putative membrane protein</fullName>
    </submittedName>
</protein>
<feature type="transmembrane region" description="Helical" evidence="1">
    <location>
        <begin position="28"/>
        <end position="50"/>
    </location>
</feature>